<evidence type="ECO:0000313" key="5">
    <source>
        <dbReference type="EMBL" id="GGA52579.1"/>
    </source>
</evidence>
<organism evidence="5 6">
    <name type="scientific">Paenibacillus physcomitrellae</name>
    <dbReference type="NCBI Taxonomy" id="1619311"/>
    <lineage>
        <taxon>Bacteria</taxon>
        <taxon>Bacillati</taxon>
        <taxon>Bacillota</taxon>
        <taxon>Bacilli</taxon>
        <taxon>Bacillales</taxon>
        <taxon>Paenibacillaceae</taxon>
        <taxon>Paenibacillus</taxon>
    </lineage>
</organism>
<gene>
    <name evidence="5" type="primary">yunD</name>
    <name evidence="5" type="ORF">GCM10010917_42250</name>
</gene>
<dbReference type="PANTHER" id="PTHR11575:SF23">
    <property type="entry name" value="5-NUCLEOTIDASE FAMILY PROTEIN"/>
    <property type="match status" value="1"/>
</dbReference>
<dbReference type="EMBL" id="BMHF01000025">
    <property type="protein sequence ID" value="GGA52579.1"/>
    <property type="molecule type" value="Genomic_DNA"/>
</dbReference>
<dbReference type="Pfam" id="PF02872">
    <property type="entry name" value="5_nucleotid_C"/>
    <property type="match status" value="1"/>
</dbReference>
<dbReference type="SUPFAM" id="SSF55816">
    <property type="entry name" value="5'-nucleotidase (syn. UDP-sugar hydrolase), C-terminal domain"/>
    <property type="match status" value="1"/>
</dbReference>
<feature type="domain" description="5'-Nucleotidase C-terminal" evidence="4">
    <location>
        <begin position="293"/>
        <end position="436"/>
    </location>
</feature>
<dbReference type="Pfam" id="PF00149">
    <property type="entry name" value="Metallophos"/>
    <property type="match status" value="1"/>
</dbReference>
<sequence length="486" mass="53645">MRQHTEPEQLMILHTNDIHSHFGAMVQLSEMIESERQIWRDDLLLLDIGDHMDRAAVETEGTLGQANVDVLNLTGYDAVTIGNNEGLTFTPDMLEQAYAGLQCPVVCCNIRETSTGTAPHWMKEHHIVQKGGFNIGLIGATAAFSEFYRILGWDALEPVEAIREQVEQLRDQVDFIILMSHLGLRMDEQLAEEIQGIDLILGGHSHHLLEQPLYIKNTCLAAAEKYGHYLGRILVKRSPEGRAAVQEGGVLKVDPLAESRGDRAEPLNKVAEAIAIHAGHAAEQLKRTVAITERVVPVQYDRESPFANLLAQSVRRFTGSQISIVNSGQLLDALPAGEITEGMLHALCPSPINPCRMKLRGEHILQSLEESLVPETAARQIHGFGFRGKVLGSLCVDGLEVEYDPSGAPFSRISKATIEGVPIVPEIEYDVGTLDMFTFGIGYKALSLGTDKVFILPEFIRDLLRLELQTPGAVEQSFSSRWHISS</sequence>
<dbReference type="InterPro" id="IPR036907">
    <property type="entry name" value="5'-Nucleotdase_C_sf"/>
</dbReference>
<comment type="similarity">
    <text evidence="2">Belongs to the 5'-nucleotidase family.</text>
</comment>
<dbReference type="InterPro" id="IPR008334">
    <property type="entry name" value="5'-Nucleotdase_C"/>
</dbReference>
<feature type="domain" description="Calcineurin-like phosphoesterase" evidence="3">
    <location>
        <begin position="12"/>
        <end position="207"/>
    </location>
</feature>
<accession>A0ABQ1GXT8</accession>
<dbReference type="InterPro" id="IPR006146">
    <property type="entry name" value="5'-Nucleotdase_CS"/>
</dbReference>
<dbReference type="Gene3D" id="3.60.21.10">
    <property type="match status" value="1"/>
</dbReference>
<dbReference type="RefSeq" id="WP_094095853.1">
    <property type="nucleotide sequence ID" value="NZ_BMHF01000025.1"/>
</dbReference>
<evidence type="ECO:0000259" key="3">
    <source>
        <dbReference type="Pfam" id="PF00149"/>
    </source>
</evidence>
<dbReference type="Proteomes" id="UP000609323">
    <property type="component" value="Unassembled WGS sequence"/>
</dbReference>
<dbReference type="PANTHER" id="PTHR11575">
    <property type="entry name" value="5'-NUCLEOTIDASE-RELATED"/>
    <property type="match status" value="1"/>
</dbReference>
<evidence type="ECO:0000313" key="6">
    <source>
        <dbReference type="Proteomes" id="UP000609323"/>
    </source>
</evidence>
<dbReference type="PRINTS" id="PR01607">
    <property type="entry name" value="APYRASEFAMLY"/>
</dbReference>
<keyword evidence="2" id="KW-0547">Nucleotide-binding</keyword>
<dbReference type="Gene3D" id="3.90.780.10">
    <property type="entry name" value="5'-Nucleotidase, C-terminal domain"/>
    <property type="match status" value="1"/>
</dbReference>
<evidence type="ECO:0000256" key="2">
    <source>
        <dbReference type="RuleBase" id="RU362119"/>
    </source>
</evidence>
<protein>
    <submittedName>
        <fullName evidence="5">Metallophosphoesterase YunD</fullName>
    </submittedName>
</protein>
<keyword evidence="6" id="KW-1185">Reference proteome</keyword>
<comment type="caution">
    <text evidence="5">The sequence shown here is derived from an EMBL/GenBank/DDBJ whole genome shotgun (WGS) entry which is preliminary data.</text>
</comment>
<dbReference type="PROSITE" id="PS00785">
    <property type="entry name" value="5_NUCLEOTIDASE_1"/>
    <property type="match status" value="1"/>
</dbReference>
<dbReference type="InterPro" id="IPR006179">
    <property type="entry name" value="5_nucleotidase/apyrase"/>
</dbReference>
<dbReference type="InterPro" id="IPR029052">
    <property type="entry name" value="Metallo-depent_PP-like"/>
</dbReference>
<keyword evidence="1" id="KW-0732">Signal</keyword>
<proteinExistence type="inferred from homology"/>
<reference evidence="6" key="1">
    <citation type="journal article" date="2019" name="Int. J. Syst. Evol. Microbiol.">
        <title>The Global Catalogue of Microorganisms (GCM) 10K type strain sequencing project: providing services to taxonomists for standard genome sequencing and annotation.</title>
        <authorList>
            <consortium name="The Broad Institute Genomics Platform"/>
            <consortium name="The Broad Institute Genome Sequencing Center for Infectious Disease"/>
            <person name="Wu L."/>
            <person name="Ma J."/>
        </authorList>
    </citation>
    <scope>NUCLEOTIDE SEQUENCE [LARGE SCALE GENOMIC DNA]</scope>
    <source>
        <strain evidence="6">CGMCC 1.15044</strain>
    </source>
</reference>
<keyword evidence="2" id="KW-0378">Hydrolase</keyword>
<name>A0ABQ1GXT8_9BACL</name>
<dbReference type="SUPFAM" id="SSF56300">
    <property type="entry name" value="Metallo-dependent phosphatases"/>
    <property type="match status" value="1"/>
</dbReference>
<dbReference type="CDD" id="cd00845">
    <property type="entry name" value="MPP_UshA_N_like"/>
    <property type="match status" value="1"/>
</dbReference>
<evidence type="ECO:0000259" key="4">
    <source>
        <dbReference type="Pfam" id="PF02872"/>
    </source>
</evidence>
<dbReference type="InterPro" id="IPR004843">
    <property type="entry name" value="Calcineurin-like_PHP"/>
</dbReference>
<evidence type="ECO:0000256" key="1">
    <source>
        <dbReference type="ARBA" id="ARBA00022729"/>
    </source>
</evidence>